<evidence type="ECO:0000259" key="2">
    <source>
        <dbReference type="Pfam" id="PF11331"/>
    </source>
</evidence>
<feature type="compositionally biased region" description="Polar residues" evidence="1">
    <location>
        <begin position="798"/>
        <end position="815"/>
    </location>
</feature>
<reference evidence="4 5" key="1">
    <citation type="submission" date="2019-05" db="EMBL/GenBank/DDBJ databases">
        <title>Mikania micrantha, genome provides insights into the molecular mechanism of rapid growth.</title>
        <authorList>
            <person name="Liu B."/>
        </authorList>
    </citation>
    <scope>NUCLEOTIDE SEQUENCE [LARGE SCALE GENOMIC DNA]</scope>
    <source>
        <strain evidence="4">NLD-2019</strain>
        <tissue evidence="4">Leaf</tissue>
    </source>
</reference>
<feature type="compositionally biased region" description="Polar residues" evidence="1">
    <location>
        <begin position="268"/>
        <end position="295"/>
    </location>
</feature>
<dbReference type="Pfam" id="PF22910">
    <property type="entry name" value="EDR4-like_1st"/>
    <property type="match status" value="1"/>
</dbReference>
<feature type="compositionally biased region" description="Polar residues" evidence="1">
    <location>
        <begin position="141"/>
        <end position="155"/>
    </location>
</feature>
<feature type="region of interest" description="Disordered" evidence="1">
    <location>
        <begin position="36"/>
        <end position="121"/>
    </location>
</feature>
<dbReference type="PANTHER" id="PTHR31105">
    <property type="entry name" value="EXTRA-LARGE G-PROTEIN-LIKE"/>
    <property type="match status" value="1"/>
</dbReference>
<feature type="compositionally biased region" description="Low complexity" evidence="1">
    <location>
        <begin position="73"/>
        <end position="82"/>
    </location>
</feature>
<feature type="region of interest" description="Disordered" evidence="1">
    <location>
        <begin position="342"/>
        <end position="368"/>
    </location>
</feature>
<feature type="compositionally biased region" description="Basic and acidic residues" evidence="1">
    <location>
        <begin position="158"/>
        <end position="176"/>
    </location>
</feature>
<evidence type="ECO:0000313" key="4">
    <source>
        <dbReference type="EMBL" id="KAD7480335.1"/>
    </source>
</evidence>
<dbReference type="Proteomes" id="UP000326396">
    <property type="component" value="Linkage Group LG1"/>
</dbReference>
<dbReference type="InterPro" id="IPR021480">
    <property type="entry name" value="Zinc_ribbon_12"/>
</dbReference>
<feature type="compositionally biased region" description="Basic and acidic residues" evidence="1">
    <location>
        <begin position="90"/>
        <end position="111"/>
    </location>
</feature>
<evidence type="ECO:0000256" key="1">
    <source>
        <dbReference type="SAM" id="MobiDB-lite"/>
    </source>
</evidence>
<proteinExistence type="predicted"/>
<accession>A0A5N6Q6N5</accession>
<protein>
    <submittedName>
        <fullName evidence="4">Uncharacterized protein</fullName>
    </submittedName>
</protein>
<gene>
    <name evidence="4" type="ORF">E3N88_03471</name>
</gene>
<dbReference type="InterPro" id="IPR040244">
    <property type="entry name" value="EDR4-like"/>
</dbReference>
<feature type="region of interest" description="Disordered" evidence="1">
    <location>
        <begin position="265"/>
        <end position="295"/>
    </location>
</feature>
<evidence type="ECO:0000259" key="3">
    <source>
        <dbReference type="Pfam" id="PF22910"/>
    </source>
</evidence>
<feature type="compositionally biased region" description="Basic and acidic residues" evidence="1">
    <location>
        <begin position="45"/>
        <end position="67"/>
    </location>
</feature>
<dbReference type="InterPro" id="IPR055126">
    <property type="entry name" value="EDR4-like_N"/>
</dbReference>
<comment type="caution">
    <text evidence="4">The sequence shown here is derived from an EMBL/GenBank/DDBJ whole genome shotgun (WGS) entry which is preliminary data.</text>
</comment>
<dbReference type="OrthoDB" id="1930285at2759"/>
<feature type="compositionally biased region" description="Low complexity" evidence="1">
    <location>
        <begin position="635"/>
        <end position="650"/>
    </location>
</feature>
<feature type="region of interest" description="Disordered" evidence="1">
    <location>
        <begin position="630"/>
        <end position="667"/>
    </location>
</feature>
<dbReference type="Pfam" id="PF11331">
    <property type="entry name" value="Zn_ribbon_12"/>
    <property type="match status" value="1"/>
</dbReference>
<feature type="region of interest" description="Disordered" evidence="1">
    <location>
        <begin position="135"/>
        <end position="199"/>
    </location>
</feature>
<feature type="region of interest" description="Disordered" evidence="1">
    <location>
        <begin position="743"/>
        <end position="830"/>
    </location>
</feature>
<evidence type="ECO:0000313" key="5">
    <source>
        <dbReference type="Proteomes" id="UP000326396"/>
    </source>
</evidence>
<feature type="domain" description="Probable zinc-ribbon" evidence="2">
    <location>
        <begin position="678"/>
        <end position="722"/>
    </location>
</feature>
<dbReference type="PANTHER" id="PTHR31105:SF38">
    <property type="entry name" value="PROTEIN ENHANCED DISEASE RESISTANCE 4"/>
    <property type="match status" value="1"/>
</dbReference>
<feature type="domain" description="Enhanced disease resistance 4-like N-terminal" evidence="3">
    <location>
        <begin position="4"/>
        <end position="37"/>
    </location>
</feature>
<dbReference type="AlphaFoldDB" id="A0A5N6Q6N5"/>
<dbReference type="EMBL" id="SZYD01000001">
    <property type="protein sequence ID" value="KAD7480335.1"/>
    <property type="molecule type" value="Genomic_DNA"/>
</dbReference>
<feature type="compositionally biased region" description="Basic and acidic residues" evidence="1">
    <location>
        <begin position="342"/>
        <end position="361"/>
    </location>
</feature>
<feature type="compositionally biased region" description="Basic and acidic residues" evidence="1">
    <location>
        <begin position="773"/>
        <end position="788"/>
    </location>
</feature>
<feature type="compositionally biased region" description="Basic and acidic residues" evidence="1">
    <location>
        <begin position="184"/>
        <end position="199"/>
    </location>
</feature>
<name>A0A5N6Q6N5_9ASTR</name>
<sequence>MDSKPRRVRCPRCLSVLSEPSDVLLYECGGCGAKLQAKKRNSGTVDHKSQRLDEDSSGKQKVDRVFVDQESGSSSNQQSLLNFTNESDQNSDHNDLHSPNKEKDAAKRAENDTVDAPPSVVEDCSFEKLETKFLSDDQGPCCSSDQQSLVNSSVEPDQIVHSDPRSSTEFSGHEDPESSPEATARSRKDQEQEQNQKLDQSHYQQFLNYSTDEKDQSSDYNDLRSPNKDQDVAKRAENGTVDAPPSVVENHSFENFNMKLLSDDQERCCSSNQQPLVNSSDETYQNIHNDPRSCSTEFSGQENVKLVGHEHSSGKQKINQLSGDNETDSGLTHLLLVNSRNDLDRNNDHRSSSELSYHDDTESSPEATVHTRLVKRHETGNQESCSEFEEAIANTRIVSDSDDGSKSRFGPTKTVNKLLDTRQKKPVHLDEDDLFLSEEDGSADLHRRRRFGGTSYYGYDGSVSSFDGNDDLNPIKNHIRPIEDEHVDSGNRYRFNRRKDKHRSTDIRSFYGLNGFQENPMHRSPMIPEDPKLERIELLKLVRELQDQLERTNVSNLQQVPSYYNHVLNNPGRYGRRMAFSGEATTVNRRRDGGTCHYCCSQPQDRHFSAQFPSHHICCNGPDYRANTYRSQRFSGPSSPNSNRSESNYSVTDDQRQPNHVTKPFRTTKKKKYVRPIAGGSPWITCYLCSKLLQLPQSFLLFSKRYHTLRCGGCLKVLTFTLSNGTHVSRYYPEETIVAPPSSEVEDFDKMSGSWAGPVSCSDRSFEKSYSTETDRIGSREFSEERRNKATVSRDPSRSTQMSSSKISGRRTTTSEIEEVEPGHNGSPLHWLMGYASPSKSSAERRMVAMSRDPLGSTQPLSSESSVWKTTTSEIEEIEPGHNGSPLHWLMRYAYQSKVMIWGSYDLDLEVNFELVIF</sequence>
<dbReference type="GO" id="GO:1900150">
    <property type="term" value="P:regulation of defense response to fungus"/>
    <property type="evidence" value="ECO:0007669"/>
    <property type="project" value="InterPro"/>
</dbReference>
<keyword evidence="5" id="KW-1185">Reference proteome</keyword>
<organism evidence="4 5">
    <name type="scientific">Mikania micrantha</name>
    <name type="common">bitter vine</name>
    <dbReference type="NCBI Taxonomy" id="192012"/>
    <lineage>
        <taxon>Eukaryota</taxon>
        <taxon>Viridiplantae</taxon>
        <taxon>Streptophyta</taxon>
        <taxon>Embryophyta</taxon>
        <taxon>Tracheophyta</taxon>
        <taxon>Spermatophyta</taxon>
        <taxon>Magnoliopsida</taxon>
        <taxon>eudicotyledons</taxon>
        <taxon>Gunneridae</taxon>
        <taxon>Pentapetalae</taxon>
        <taxon>asterids</taxon>
        <taxon>campanulids</taxon>
        <taxon>Asterales</taxon>
        <taxon>Asteraceae</taxon>
        <taxon>Asteroideae</taxon>
        <taxon>Heliantheae alliance</taxon>
        <taxon>Eupatorieae</taxon>
        <taxon>Mikania</taxon>
    </lineage>
</organism>